<evidence type="ECO:0000256" key="3">
    <source>
        <dbReference type="ARBA" id="ARBA00022692"/>
    </source>
</evidence>
<dbReference type="GO" id="GO:0022857">
    <property type="term" value="F:transmembrane transporter activity"/>
    <property type="evidence" value="ECO:0007669"/>
    <property type="project" value="InterPro"/>
</dbReference>
<evidence type="ECO:0000256" key="1">
    <source>
        <dbReference type="ARBA" id="ARBA00004651"/>
    </source>
</evidence>
<protein>
    <submittedName>
        <fullName evidence="8">MFS transporter</fullName>
    </submittedName>
</protein>
<feature type="transmembrane region" description="Helical" evidence="6">
    <location>
        <begin position="82"/>
        <end position="101"/>
    </location>
</feature>
<keyword evidence="5 6" id="KW-0472">Membrane</keyword>
<reference evidence="8" key="1">
    <citation type="submission" date="2022-05" db="EMBL/GenBank/DDBJ databases">
        <authorList>
            <person name="Sun H.-N."/>
        </authorList>
    </citation>
    <scope>NUCLEOTIDE SEQUENCE</scope>
    <source>
        <strain evidence="8">HB14</strain>
    </source>
</reference>
<keyword evidence="2" id="KW-1003">Cell membrane</keyword>
<feature type="transmembrane region" description="Helical" evidence="6">
    <location>
        <begin position="341"/>
        <end position="362"/>
    </location>
</feature>
<comment type="caution">
    <text evidence="8">The sequence shown here is derived from an EMBL/GenBank/DDBJ whole genome shotgun (WGS) entry which is preliminary data.</text>
</comment>
<keyword evidence="3 6" id="KW-0812">Transmembrane</keyword>
<proteinExistence type="predicted"/>
<dbReference type="EMBL" id="JAMFTH010000002">
    <property type="protein sequence ID" value="MCP8899478.1"/>
    <property type="molecule type" value="Genomic_DNA"/>
</dbReference>
<dbReference type="Pfam" id="PF07690">
    <property type="entry name" value="MFS_1"/>
    <property type="match status" value="1"/>
</dbReference>
<dbReference type="InterPro" id="IPR036259">
    <property type="entry name" value="MFS_trans_sf"/>
</dbReference>
<dbReference type="InterPro" id="IPR011701">
    <property type="entry name" value="MFS"/>
</dbReference>
<feature type="transmembrane region" description="Helical" evidence="6">
    <location>
        <begin position="55"/>
        <end position="75"/>
    </location>
</feature>
<dbReference type="AlphaFoldDB" id="A0A9X2HW33"/>
<dbReference type="SUPFAM" id="SSF103473">
    <property type="entry name" value="MFS general substrate transporter"/>
    <property type="match status" value="1"/>
</dbReference>
<sequence length="398" mass="42147">MQTEQPKISKGAMWLIEIALALGGFGIGTGEFAAMGLMPGIASDLGVSEPKVGHIISAYAFGVVVGAPVLAVFGAKLFHRHLLILLMGFYAVANIASAFAPNYESLLAMRFIAGLPHGTYFGVAALVVASLVPPNQRGKAVSRVMVGLTLAILIGNPLATWLGQTMSWRYAFALVGILSVITVALIFAFVPFNRQQLRNNPLTELKAFNNPRVWLALMIGATGFAGVFCVFSYLAPTILHVTGVGENWIPIAMGVFGFGGFCANFLGGWLFDKYQFKAVGWLLVWSIIVLLVYPFTTGHLWSLLVAIFTVGTVAAISPPLQTHLMDVATGARTLAAASHHAAFNTANAIGPLLGGFAISAGFGWSSTGFVGAITAVIGLVFFGLAWRLEKREGLQADA</sequence>
<organism evidence="8 9">
    <name type="scientific">Gilvimarinus xylanilyticus</name>
    <dbReference type="NCBI Taxonomy" id="2944139"/>
    <lineage>
        <taxon>Bacteria</taxon>
        <taxon>Pseudomonadati</taxon>
        <taxon>Pseudomonadota</taxon>
        <taxon>Gammaproteobacteria</taxon>
        <taxon>Cellvibrionales</taxon>
        <taxon>Cellvibrionaceae</taxon>
        <taxon>Gilvimarinus</taxon>
    </lineage>
</organism>
<dbReference type="CDD" id="cd17324">
    <property type="entry name" value="MFS_NepI_like"/>
    <property type="match status" value="1"/>
</dbReference>
<feature type="domain" description="Major facilitator superfamily (MFS) profile" evidence="7">
    <location>
        <begin position="16"/>
        <end position="390"/>
    </location>
</feature>
<feature type="transmembrane region" description="Helical" evidence="6">
    <location>
        <begin position="107"/>
        <end position="132"/>
    </location>
</feature>
<comment type="subcellular location">
    <subcellularLocation>
        <location evidence="1">Cell membrane</location>
        <topology evidence="1">Multi-pass membrane protein</topology>
    </subcellularLocation>
</comment>
<dbReference type="Proteomes" id="UP001139319">
    <property type="component" value="Unassembled WGS sequence"/>
</dbReference>
<feature type="transmembrane region" description="Helical" evidence="6">
    <location>
        <begin position="247"/>
        <end position="271"/>
    </location>
</feature>
<dbReference type="InterPro" id="IPR050189">
    <property type="entry name" value="MFS_Efflux_Transporters"/>
</dbReference>
<evidence type="ECO:0000313" key="8">
    <source>
        <dbReference type="EMBL" id="MCP8899478.1"/>
    </source>
</evidence>
<evidence type="ECO:0000313" key="9">
    <source>
        <dbReference type="Proteomes" id="UP001139319"/>
    </source>
</evidence>
<feature type="transmembrane region" description="Helical" evidence="6">
    <location>
        <begin position="170"/>
        <end position="192"/>
    </location>
</feature>
<evidence type="ECO:0000256" key="2">
    <source>
        <dbReference type="ARBA" id="ARBA00022475"/>
    </source>
</evidence>
<dbReference type="RefSeq" id="WP_253967776.1">
    <property type="nucleotide sequence ID" value="NZ_JAMFTH010000002.1"/>
</dbReference>
<name>A0A9X2HW33_9GAMM</name>
<evidence type="ECO:0000256" key="5">
    <source>
        <dbReference type="ARBA" id="ARBA00023136"/>
    </source>
</evidence>
<feature type="transmembrane region" description="Helical" evidence="6">
    <location>
        <begin position="368"/>
        <end position="386"/>
    </location>
</feature>
<dbReference type="InterPro" id="IPR020846">
    <property type="entry name" value="MFS_dom"/>
</dbReference>
<dbReference type="Gene3D" id="1.20.1250.20">
    <property type="entry name" value="MFS general substrate transporter like domains"/>
    <property type="match status" value="2"/>
</dbReference>
<keyword evidence="4 6" id="KW-1133">Transmembrane helix</keyword>
<feature type="transmembrane region" description="Helical" evidence="6">
    <location>
        <begin position="213"/>
        <end position="235"/>
    </location>
</feature>
<dbReference type="PANTHER" id="PTHR43124">
    <property type="entry name" value="PURINE EFFLUX PUMP PBUE"/>
    <property type="match status" value="1"/>
</dbReference>
<feature type="transmembrane region" description="Helical" evidence="6">
    <location>
        <begin position="278"/>
        <end position="295"/>
    </location>
</feature>
<dbReference type="PANTHER" id="PTHR43124:SF3">
    <property type="entry name" value="CHLORAMPHENICOL EFFLUX PUMP RV0191"/>
    <property type="match status" value="1"/>
</dbReference>
<gene>
    <name evidence="8" type="ORF">M6D89_09230</name>
</gene>
<reference evidence="8" key="2">
    <citation type="submission" date="2023-01" db="EMBL/GenBank/DDBJ databases">
        <title>Gilvimarinus xylanilyticus HB14 isolated from Caulerpa lentillifera aquaculture base in Hainan, China.</title>
        <authorList>
            <person name="Zhang Y.-J."/>
        </authorList>
    </citation>
    <scope>NUCLEOTIDE SEQUENCE</scope>
    <source>
        <strain evidence="8">HB14</strain>
    </source>
</reference>
<feature type="transmembrane region" description="Helical" evidence="6">
    <location>
        <begin position="12"/>
        <end position="35"/>
    </location>
</feature>
<evidence type="ECO:0000256" key="4">
    <source>
        <dbReference type="ARBA" id="ARBA00022989"/>
    </source>
</evidence>
<evidence type="ECO:0000256" key="6">
    <source>
        <dbReference type="SAM" id="Phobius"/>
    </source>
</evidence>
<keyword evidence="9" id="KW-1185">Reference proteome</keyword>
<dbReference type="PROSITE" id="PS50850">
    <property type="entry name" value="MFS"/>
    <property type="match status" value="1"/>
</dbReference>
<feature type="transmembrane region" description="Helical" evidence="6">
    <location>
        <begin position="144"/>
        <end position="164"/>
    </location>
</feature>
<evidence type="ECO:0000259" key="7">
    <source>
        <dbReference type="PROSITE" id="PS50850"/>
    </source>
</evidence>
<feature type="transmembrane region" description="Helical" evidence="6">
    <location>
        <begin position="301"/>
        <end position="320"/>
    </location>
</feature>
<dbReference type="GO" id="GO:0005886">
    <property type="term" value="C:plasma membrane"/>
    <property type="evidence" value="ECO:0007669"/>
    <property type="project" value="UniProtKB-SubCell"/>
</dbReference>
<accession>A0A9X2HW33</accession>